<gene>
    <name evidence="1" type="ORF">JYK02_21860</name>
</gene>
<protein>
    <recommendedName>
        <fullName evidence="3">Lipoprotein</fullName>
    </recommendedName>
</protein>
<reference evidence="1 2" key="1">
    <citation type="submission" date="2021-02" db="EMBL/GenBank/DDBJ databases">
        <title>De Novo genome assembly of isolated myxobacteria.</title>
        <authorList>
            <person name="Stevens D.C."/>
        </authorList>
    </citation>
    <scope>NUCLEOTIDE SEQUENCE [LARGE SCALE GENOMIC DNA]</scope>
    <source>
        <strain evidence="1 2">ATCC 29039</strain>
    </source>
</reference>
<sequence length="563" mass="57921">MRMQSWWSVAVVGCLMGCGGAQEGDAPESPVEAGAAQVAPLPETVAADPSGEAAGGDAAPAPAAACAPGVAREVKPLFPSDRVPGSPLSLEPIPLNRTDVAGTLYFTLDDGSGDALWRSDGTDAGTLRLTPAPGTGASIHHLMAAGARLYFEVYSPDSGSQVWRSDGTVAGTQPARELPACADHLAVSGFRALGTGVSFFNAPCATGGVELWRTDGTGAGTVRLKDFGSAATLVGEEHTATGRLFFLQDGTGLQLWRTDGTEGGTVRTHVFGAQARLARMFKVGDAAVFVVQDPETGTRLWSTDGSADGTRRLKQLDASATVALSEAHVVDATAVFALVNDGPGATEVWKTDGTQAGTAKLGAFAKEGKLLGIAGTSAVMLSRTENGKHLVLRGLALSGGGRTFMATLDNPYAHLEGGVLDEEVARAGGKILLKQAIYVHGPAPVEVSLWVTDGTTDGTRKLSAKLSTQDEYGSPLYATGTGTVFFTSWTPDVGYGPWVTDGTLEGTRAVPNGSPGKPARAVGFQRVGDRVFFAGFPGAPGYSLWSAPVDPFCSATPTPDPAS</sequence>
<evidence type="ECO:0000313" key="2">
    <source>
        <dbReference type="Proteomes" id="UP000664052"/>
    </source>
</evidence>
<proteinExistence type="predicted"/>
<dbReference type="Proteomes" id="UP000664052">
    <property type="component" value="Unassembled WGS sequence"/>
</dbReference>
<dbReference type="RefSeq" id="WP_207053734.1">
    <property type="nucleotide sequence ID" value="NZ_JAFIMU010000007.1"/>
</dbReference>
<accession>A0ABS3DFR2</accession>
<organism evidence="1 2">
    <name type="scientific">Corallococcus macrosporus</name>
    <dbReference type="NCBI Taxonomy" id="35"/>
    <lineage>
        <taxon>Bacteria</taxon>
        <taxon>Pseudomonadati</taxon>
        <taxon>Myxococcota</taxon>
        <taxon>Myxococcia</taxon>
        <taxon>Myxococcales</taxon>
        <taxon>Cystobacterineae</taxon>
        <taxon>Myxococcaceae</taxon>
        <taxon>Corallococcus</taxon>
    </lineage>
</organism>
<name>A0ABS3DFR2_9BACT</name>
<comment type="caution">
    <text evidence="1">The sequence shown here is derived from an EMBL/GenBank/DDBJ whole genome shotgun (WGS) entry which is preliminary data.</text>
</comment>
<keyword evidence="2" id="KW-1185">Reference proteome</keyword>
<dbReference type="EMBL" id="JAFIMU010000007">
    <property type="protein sequence ID" value="MBN8230162.1"/>
    <property type="molecule type" value="Genomic_DNA"/>
</dbReference>
<evidence type="ECO:0000313" key="1">
    <source>
        <dbReference type="EMBL" id="MBN8230162.1"/>
    </source>
</evidence>
<evidence type="ECO:0008006" key="3">
    <source>
        <dbReference type="Google" id="ProtNLM"/>
    </source>
</evidence>